<feature type="region of interest" description="Disordered" evidence="1">
    <location>
        <begin position="89"/>
        <end position="110"/>
    </location>
</feature>
<reference evidence="2 3" key="1">
    <citation type="journal article" date="2021" name="Sci. Rep.">
        <title>Chromosome anchoring in Senegalese sole (Solea senegalensis) reveals sex-associated markers and genome rearrangements in flatfish.</title>
        <authorList>
            <person name="Guerrero-Cozar I."/>
            <person name="Gomez-Garrido J."/>
            <person name="Berbel C."/>
            <person name="Martinez-Blanch J.F."/>
            <person name="Alioto T."/>
            <person name="Claros M.G."/>
            <person name="Gagnaire P.A."/>
            <person name="Manchado M."/>
        </authorList>
    </citation>
    <scope>NUCLEOTIDE SEQUENCE [LARGE SCALE GENOMIC DNA]</scope>
    <source>
        <strain evidence="2">Sse05_10M</strain>
    </source>
</reference>
<dbReference type="EMBL" id="JAGKHQ010000002">
    <property type="protein sequence ID" value="KAG7521639.1"/>
    <property type="molecule type" value="Genomic_DNA"/>
</dbReference>
<dbReference type="AlphaFoldDB" id="A0AAV6SWQ1"/>
<name>A0AAV6SWQ1_SOLSE</name>
<accession>A0AAV6SWQ1</accession>
<proteinExistence type="predicted"/>
<organism evidence="2 3">
    <name type="scientific">Solea senegalensis</name>
    <name type="common">Senegalese sole</name>
    <dbReference type="NCBI Taxonomy" id="28829"/>
    <lineage>
        <taxon>Eukaryota</taxon>
        <taxon>Metazoa</taxon>
        <taxon>Chordata</taxon>
        <taxon>Craniata</taxon>
        <taxon>Vertebrata</taxon>
        <taxon>Euteleostomi</taxon>
        <taxon>Actinopterygii</taxon>
        <taxon>Neopterygii</taxon>
        <taxon>Teleostei</taxon>
        <taxon>Neoteleostei</taxon>
        <taxon>Acanthomorphata</taxon>
        <taxon>Carangaria</taxon>
        <taxon>Pleuronectiformes</taxon>
        <taxon>Pleuronectoidei</taxon>
        <taxon>Soleidae</taxon>
        <taxon>Solea</taxon>
    </lineage>
</organism>
<sequence>MSSGPTYYPLSRPSVSQLALSLFLDFTFHQYTEASVEEKYLAGFVAVAQFQPTAKSVLLPGGRTAYQGAEICSANIKVMQPKKKDAEFNSFTDVRGSSPTAKGPFPMVTT</sequence>
<evidence type="ECO:0000313" key="2">
    <source>
        <dbReference type="EMBL" id="KAG7521639.1"/>
    </source>
</evidence>
<dbReference type="Proteomes" id="UP000693946">
    <property type="component" value="Linkage Group LG10"/>
</dbReference>
<keyword evidence="3" id="KW-1185">Reference proteome</keyword>
<protein>
    <submittedName>
        <fullName evidence="2">Uncharacterized protein</fullName>
    </submittedName>
</protein>
<evidence type="ECO:0000313" key="3">
    <source>
        <dbReference type="Proteomes" id="UP000693946"/>
    </source>
</evidence>
<comment type="caution">
    <text evidence="2">The sequence shown here is derived from an EMBL/GenBank/DDBJ whole genome shotgun (WGS) entry which is preliminary data.</text>
</comment>
<evidence type="ECO:0000256" key="1">
    <source>
        <dbReference type="SAM" id="MobiDB-lite"/>
    </source>
</evidence>
<feature type="compositionally biased region" description="Polar residues" evidence="1">
    <location>
        <begin position="89"/>
        <end position="100"/>
    </location>
</feature>
<gene>
    <name evidence="2" type="ORF">JOB18_003402</name>
</gene>